<reference evidence="2 3" key="1">
    <citation type="journal article" date="2021" name="Microbiol. Spectr.">
        <title>A Single Bacterium Capable of Oxidation and Reduction of Iron at Circumneutral pH.</title>
        <authorList>
            <person name="Kato S."/>
            <person name="Ohkuma M."/>
        </authorList>
    </citation>
    <scope>NUCLEOTIDE SEQUENCE [LARGE SCALE GENOMIC DNA]</scope>
    <source>
        <strain evidence="2 3">MIZ03</strain>
    </source>
</reference>
<proteinExistence type="predicted"/>
<evidence type="ECO:0000313" key="2">
    <source>
        <dbReference type="EMBL" id="BCO28493.1"/>
    </source>
</evidence>
<evidence type="ECO:0000313" key="3">
    <source>
        <dbReference type="Proteomes" id="UP000824366"/>
    </source>
</evidence>
<organism evidence="2 3">
    <name type="scientific">Rhodoferax lithotrophicus</name>
    <dbReference type="NCBI Taxonomy" id="2798804"/>
    <lineage>
        <taxon>Bacteria</taxon>
        <taxon>Pseudomonadati</taxon>
        <taxon>Pseudomonadota</taxon>
        <taxon>Betaproteobacteria</taxon>
        <taxon>Burkholderiales</taxon>
        <taxon>Comamonadaceae</taxon>
        <taxon>Rhodoferax</taxon>
    </lineage>
</organism>
<dbReference type="Proteomes" id="UP000824366">
    <property type="component" value="Chromosome"/>
</dbReference>
<feature type="transmembrane region" description="Helical" evidence="1">
    <location>
        <begin position="9"/>
        <end position="30"/>
    </location>
</feature>
<dbReference type="RefSeq" id="WP_223904439.1">
    <property type="nucleotide sequence ID" value="NZ_AP024238.1"/>
</dbReference>
<keyword evidence="1" id="KW-1133">Transmembrane helix</keyword>
<sequence length="324" mass="34490">MSDSGTKTAVITAVLTGVFTVLAGVATYWFTTKEPALSYSVIAGPAVSGAGGTKRIYVVEVRNSGSKEVAQTLVQLALKTGELTEVAAEATPGVKMTEEKTARQIDIRADMLNPGDTVKLSLLMSLVPPETEPIVTVRAPGVQAVADSSKKDGPLSLSKPSGLLALFAPALAAVMSSFLLLSRSVLGRKLGLKGIGSGIDQSELVAYICGACGLPEEAEHLRFGGGEISYRGAADYLRHRAIRAPDQERGTYETTLRAILLIDSIAAQSVESIRWAIDSIAQTQITEAEFKDLRKRAVDEGSHPTRWRELVDAYVAERLPRAHG</sequence>
<accession>A0ABN6DEK8</accession>
<protein>
    <recommendedName>
        <fullName evidence="4">DUF11 domain-containing protein</fullName>
    </recommendedName>
</protein>
<name>A0ABN6DEK8_9BURK</name>
<evidence type="ECO:0000256" key="1">
    <source>
        <dbReference type="SAM" id="Phobius"/>
    </source>
</evidence>
<feature type="transmembrane region" description="Helical" evidence="1">
    <location>
        <begin position="162"/>
        <end position="181"/>
    </location>
</feature>
<dbReference type="EMBL" id="AP024238">
    <property type="protein sequence ID" value="BCO28493.1"/>
    <property type="molecule type" value="Genomic_DNA"/>
</dbReference>
<gene>
    <name evidence="2" type="ORF">MIZ03_3399</name>
</gene>
<keyword evidence="1" id="KW-0812">Transmembrane</keyword>
<keyword evidence="1" id="KW-0472">Membrane</keyword>
<keyword evidence="3" id="KW-1185">Reference proteome</keyword>
<evidence type="ECO:0008006" key="4">
    <source>
        <dbReference type="Google" id="ProtNLM"/>
    </source>
</evidence>